<gene>
    <name evidence="1" type="ORF">DPMN_131036</name>
</gene>
<name>A0A9D4H7S8_DREPO</name>
<organism evidence="1 2">
    <name type="scientific">Dreissena polymorpha</name>
    <name type="common">Zebra mussel</name>
    <name type="synonym">Mytilus polymorpha</name>
    <dbReference type="NCBI Taxonomy" id="45954"/>
    <lineage>
        <taxon>Eukaryota</taxon>
        <taxon>Metazoa</taxon>
        <taxon>Spiralia</taxon>
        <taxon>Lophotrochozoa</taxon>
        <taxon>Mollusca</taxon>
        <taxon>Bivalvia</taxon>
        <taxon>Autobranchia</taxon>
        <taxon>Heteroconchia</taxon>
        <taxon>Euheterodonta</taxon>
        <taxon>Imparidentia</taxon>
        <taxon>Neoheterodontei</taxon>
        <taxon>Myida</taxon>
        <taxon>Dreissenoidea</taxon>
        <taxon>Dreissenidae</taxon>
        <taxon>Dreissena</taxon>
    </lineage>
</organism>
<reference evidence="1" key="2">
    <citation type="submission" date="2020-11" db="EMBL/GenBank/DDBJ databases">
        <authorList>
            <person name="McCartney M.A."/>
            <person name="Auch B."/>
            <person name="Kono T."/>
            <person name="Mallez S."/>
            <person name="Becker A."/>
            <person name="Gohl D.M."/>
            <person name="Silverstein K.A.T."/>
            <person name="Koren S."/>
            <person name="Bechman K.B."/>
            <person name="Herman A."/>
            <person name="Abrahante J.E."/>
            <person name="Garbe J."/>
        </authorList>
    </citation>
    <scope>NUCLEOTIDE SEQUENCE</scope>
    <source>
        <strain evidence="1">Duluth1</strain>
        <tissue evidence="1">Whole animal</tissue>
    </source>
</reference>
<protein>
    <submittedName>
        <fullName evidence="1">Uncharacterized protein</fullName>
    </submittedName>
</protein>
<dbReference type="Proteomes" id="UP000828390">
    <property type="component" value="Unassembled WGS sequence"/>
</dbReference>
<accession>A0A9D4H7S8</accession>
<dbReference type="AlphaFoldDB" id="A0A9D4H7S8"/>
<proteinExistence type="predicted"/>
<reference evidence="1" key="1">
    <citation type="journal article" date="2019" name="bioRxiv">
        <title>The Genome of the Zebra Mussel, Dreissena polymorpha: A Resource for Invasive Species Research.</title>
        <authorList>
            <person name="McCartney M.A."/>
            <person name="Auch B."/>
            <person name="Kono T."/>
            <person name="Mallez S."/>
            <person name="Zhang Y."/>
            <person name="Obille A."/>
            <person name="Becker A."/>
            <person name="Abrahante J.E."/>
            <person name="Garbe J."/>
            <person name="Badalamenti J.P."/>
            <person name="Herman A."/>
            <person name="Mangelson H."/>
            <person name="Liachko I."/>
            <person name="Sullivan S."/>
            <person name="Sone E.D."/>
            <person name="Koren S."/>
            <person name="Silverstein K.A.T."/>
            <person name="Beckman K.B."/>
            <person name="Gohl D.M."/>
        </authorList>
    </citation>
    <scope>NUCLEOTIDE SEQUENCE</scope>
    <source>
        <strain evidence="1">Duluth1</strain>
        <tissue evidence="1">Whole animal</tissue>
    </source>
</reference>
<evidence type="ECO:0000313" key="2">
    <source>
        <dbReference type="Proteomes" id="UP000828390"/>
    </source>
</evidence>
<dbReference type="EMBL" id="JAIWYP010000005">
    <property type="protein sequence ID" value="KAH3829048.1"/>
    <property type="molecule type" value="Genomic_DNA"/>
</dbReference>
<keyword evidence="2" id="KW-1185">Reference proteome</keyword>
<comment type="caution">
    <text evidence="1">The sequence shown here is derived from an EMBL/GenBank/DDBJ whole genome shotgun (WGS) entry which is preliminary data.</text>
</comment>
<evidence type="ECO:0000313" key="1">
    <source>
        <dbReference type="EMBL" id="KAH3829048.1"/>
    </source>
</evidence>
<sequence>MSGLEHFSELRHTYWNTSPSYGTHIGTLLRVTAHILEHFSELRHTYWFITYEWIGTLLRVTAHILEHFSELRHTYWLEHFSELRHTYWNTSPSYGTHSGSFSCLHNRNYGHFRQNLYLSGA</sequence>